<keyword evidence="3" id="KW-1185">Reference proteome</keyword>
<evidence type="ECO:0000256" key="1">
    <source>
        <dbReference type="SAM" id="Phobius"/>
    </source>
</evidence>
<comment type="caution">
    <text evidence="2">The sequence shown here is derived from an EMBL/GenBank/DDBJ whole genome shotgun (WGS) entry which is preliminary data.</text>
</comment>
<dbReference type="RefSeq" id="WP_355400004.1">
    <property type="nucleotide sequence ID" value="NZ_JBEGHN010000056.1"/>
</dbReference>
<feature type="transmembrane region" description="Helical" evidence="1">
    <location>
        <begin position="100"/>
        <end position="121"/>
    </location>
</feature>
<dbReference type="Proteomes" id="UP001550210">
    <property type="component" value="Unassembled WGS sequence"/>
</dbReference>
<protein>
    <recommendedName>
        <fullName evidence="4">Integral membrane protein DUF2269</fullName>
    </recommendedName>
</protein>
<evidence type="ECO:0000313" key="3">
    <source>
        <dbReference type="Proteomes" id="UP001550210"/>
    </source>
</evidence>
<reference evidence="2 3" key="1">
    <citation type="submission" date="2024-06" db="EMBL/GenBank/DDBJ databases">
        <title>The Natural Products Discovery Center: Release of the First 8490 Sequenced Strains for Exploring Actinobacteria Biosynthetic Diversity.</title>
        <authorList>
            <person name="Kalkreuter E."/>
            <person name="Kautsar S.A."/>
            <person name="Yang D."/>
            <person name="Bader C.D."/>
            <person name="Teijaro C.N."/>
            <person name="Fluegel L."/>
            <person name="Davis C.M."/>
            <person name="Simpson J.R."/>
            <person name="Lauterbach L."/>
            <person name="Steele A.D."/>
            <person name="Gui C."/>
            <person name="Meng S."/>
            <person name="Li G."/>
            <person name="Viehrig K."/>
            <person name="Ye F."/>
            <person name="Su P."/>
            <person name="Kiefer A.F."/>
            <person name="Nichols A."/>
            <person name="Cepeda A.J."/>
            <person name="Yan W."/>
            <person name="Fan B."/>
            <person name="Jiang Y."/>
            <person name="Adhikari A."/>
            <person name="Zheng C.-J."/>
            <person name="Schuster L."/>
            <person name="Cowan T.M."/>
            <person name="Smanski M.J."/>
            <person name="Chevrette M.G."/>
            <person name="De Carvalho L.P.S."/>
            <person name="Shen B."/>
        </authorList>
    </citation>
    <scope>NUCLEOTIDE SEQUENCE [LARGE SCALE GENOMIC DNA]</scope>
    <source>
        <strain evidence="2 3">NPDC006434</strain>
    </source>
</reference>
<gene>
    <name evidence="2" type="ORF">ABZZ21_27705</name>
</gene>
<feature type="transmembrane region" description="Helical" evidence="1">
    <location>
        <begin position="21"/>
        <end position="45"/>
    </location>
</feature>
<accession>A0ABV2V365</accession>
<organism evidence="2 3">
    <name type="scientific">Streptomyces ossamyceticus</name>
    <dbReference type="NCBI Taxonomy" id="249581"/>
    <lineage>
        <taxon>Bacteria</taxon>
        <taxon>Bacillati</taxon>
        <taxon>Actinomycetota</taxon>
        <taxon>Actinomycetes</taxon>
        <taxon>Kitasatosporales</taxon>
        <taxon>Streptomycetaceae</taxon>
        <taxon>Streptomyces</taxon>
    </lineage>
</organism>
<keyword evidence="1" id="KW-0472">Membrane</keyword>
<sequence>MKARDHEATSTTSRTSVLRRVAAHLAAMHLSGTLLLLTFLVLPAWALDAYGAVPADDPSADVPPFMIFMALAVGCVIFHVAVQIPSGLLGTWLGRNRTAAASYVLVPAVAGVLTFVLLWAVLKVGPATQVLPLWADFMARGSVAMASYVWLTHRLLPSPGRRPEGHAAAS</sequence>
<evidence type="ECO:0008006" key="4">
    <source>
        <dbReference type="Google" id="ProtNLM"/>
    </source>
</evidence>
<dbReference type="EMBL" id="JBEXPZ010000038">
    <property type="protein sequence ID" value="MET9848258.1"/>
    <property type="molecule type" value="Genomic_DNA"/>
</dbReference>
<name>A0ABV2V365_9ACTN</name>
<proteinExistence type="predicted"/>
<keyword evidence="1" id="KW-0812">Transmembrane</keyword>
<evidence type="ECO:0000313" key="2">
    <source>
        <dbReference type="EMBL" id="MET9848258.1"/>
    </source>
</evidence>
<keyword evidence="1" id="KW-1133">Transmembrane helix</keyword>
<feature type="transmembrane region" description="Helical" evidence="1">
    <location>
        <begin position="65"/>
        <end position="88"/>
    </location>
</feature>